<dbReference type="OrthoDB" id="2265446at2759"/>
<protein>
    <submittedName>
        <fullName evidence="2">Uncharacterized protein</fullName>
    </submittedName>
</protein>
<evidence type="ECO:0000313" key="2">
    <source>
        <dbReference type="EMBL" id="KAG2202322.1"/>
    </source>
</evidence>
<sequence length="207" mass="23931">MNYYSPKSPQNISDTNEVDERWDGDLGYFPHDQSIKDNKLESRFQNMNISREISPPLTSTKKGMNELDSGFFKEDMEQDNYFPSFKSPVIVNDTPPDECDYLTTRDAIHDNPKPIRRRNPEDEQDFSITSLNDLSSSDSLPLENQNTYDYSPPPSLMAYHSGLVQRYIESILRLTDQPIKINALPKAYQTYIDIVRKSCYPNLPNSM</sequence>
<evidence type="ECO:0000256" key="1">
    <source>
        <dbReference type="SAM" id="MobiDB-lite"/>
    </source>
</evidence>
<reference evidence="2" key="1">
    <citation type="submission" date="2020-12" db="EMBL/GenBank/DDBJ databases">
        <title>Metabolic potential, ecology and presence of endohyphal bacteria is reflected in genomic diversity of Mucoromycotina.</title>
        <authorList>
            <person name="Muszewska A."/>
            <person name="Okrasinska A."/>
            <person name="Steczkiewicz K."/>
            <person name="Drgas O."/>
            <person name="Orlowska M."/>
            <person name="Perlinska-Lenart U."/>
            <person name="Aleksandrzak-Piekarczyk T."/>
            <person name="Szatraj K."/>
            <person name="Zielenkiewicz U."/>
            <person name="Pilsyk S."/>
            <person name="Malc E."/>
            <person name="Mieczkowski P."/>
            <person name="Kruszewska J.S."/>
            <person name="Biernat P."/>
            <person name="Pawlowska J."/>
        </authorList>
    </citation>
    <scope>NUCLEOTIDE SEQUENCE</scope>
    <source>
        <strain evidence="2">WA0000017839</strain>
    </source>
</reference>
<keyword evidence="3" id="KW-1185">Reference proteome</keyword>
<comment type="caution">
    <text evidence="2">The sequence shown here is derived from an EMBL/GenBank/DDBJ whole genome shotgun (WGS) entry which is preliminary data.</text>
</comment>
<accession>A0A8H7R0Q0</accession>
<dbReference type="AlphaFoldDB" id="A0A8H7R0Q0"/>
<dbReference type="Proteomes" id="UP000603453">
    <property type="component" value="Unassembled WGS sequence"/>
</dbReference>
<feature type="region of interest" description="Disordered" evidence="1">
    <location>
        <begin position="103"/>
        <end position="123"/>
    </location>
</feature>
<evidence type="ECO:0000313" key="3">
    <source>
        <dbReference type="Proteomes" id="UP000603453"/>
    </source>
</evidence>
<proteinExistence type="predicted"/>
<gene>
    <name evidence="2" type="ORF">INT47_010770</name>
</gene>
<organism evidence="2 3">
    <name type="scientific">Mucor saturninus</name>
    <dbReference type="NCBI Taxonomy" id="64648"/>
    <lineage>
        <taxon>Eukaryota</taxon>
        <taxon>Fungi</taxon>
        <taxon>Fungi incertae sedis</taxon>
        <taxon>Mucoromycota</taxon>
        <taxon>Mucoromycotina</taxon>
        <taxon>Mucoromycetes</taxon>
        <taxon>Mucorales</taxon>
        <taxon>Mucorineae</taxon>
        <taxon>Mucoraceae</taxon>
        <taxon>Mucor</taxon>
    </lineage>
</organism>
<name>A0A8H7R0Q0_9FUNG</name>
<feature type="compositionally biased region" description="Basic and acidic residues" evidence="1">
    <location>
        <begin position="106"/>
        <end position="121"/>
    </location>
</feature>
<dbReference type="EMBL" id="JAEPRD010000062">
    <property type="protein sequence ID" value="KAG2202322.1"/>
    <property type="molecule type" value="Genomic_DNA"/>
</dbReference>